<keyword evidence="4" id="KW-0804">Transcription</keyword>
<dbReference type="Pfam" id="PF00172">
    <property type="entry name" value="Zn_clus"/>
    <property type="match status" value="1"/>
</dbReference>
<evidence type="ECO:0000256" key="5">
    <source>
        <dbReference type="ARBA" id="ARBA00023242"/>
    </source>
</evidence>
<feature type="compositionally biased region" description="Polar residues" evidence="6">
    <location>
        <begin position="619"/>
        <end position="630"/>
    </location>
</feature>
<evidence type="ECO:0000256" key="2">
    <source>
        <dbReference type="ARBA" id="ARBA00023015"/>
    </source>
</evidence>
<dbReference type="CDD" id="cd00067">
    <property type="entry name" value="GAL4"/>
    <property type="match status" value="1"/>
</dbReference>
<organism evidence="9 10">
    <name type="scientific">Aspergillus puulaauensis</name>
    <dbReference type="NCBI Taxonomy" id="1220207"/>
    <lineage>
        <taxon>Eukaryota</taxon>
        <taxon>Fungi</taxon>
        <taxon>Dikarya</taxon>
        <taxon>Ascomycota</taxon>
        <taxon>Pezizomycotina</taxon>
        <taxon>Eurotiomycetes</taxon>
        <taxon>Eurotiomycetidae</taxon>
        <taxon>Eurotiales</taxon>
        <taxon>Aspergillaceae</taxon>
        <taxon>Aspergillus</taxon>
    </lineage>
</organism>
<gene>
    <name evidence="9" type="ORF">APUU_20809S</name>
</gene>
<keyword evidence="7" id="KW-0472">Membrane</keyword>
<feature type="domain" description="Zn(2)-C6 fungal-type" evidence="8">
    <location>
        <begin position="14"/>
        <end position="43"/>
    </location>
</feature>
<dbReference type="InterPro" id="IPR007219">
    <property type="entry name" value="XnlR_reg_dom"/>
</dbReference>
<feature type="transmembrane region" description="Helical" evidence="7">
    <location>
        <begin position="504"/>
        <end position="528"/>
    </location>
</feature>
<keyword evidence="5" id="KW-0539">Nucleus</keyword>
<dbReference type="GO" id="GO:0003677">
    <property type="term" value="F:DNA binding"/>
    <property type="evidence" value="ECO:0007669"/>
    <property type="project" value="UniProtKB-KW"/>
</dbReference>
<dbReference type="SMART" id="SM00906">
    <property type="entry name" value="Fungal_trans"/>
    <property type="match status" value="1"/>
</dbReference>
<evidence type="ECO:0000256" key="4">
    <source>
        <dbReference type="ARBA" id="ARBA00023163"/>
    </source>
</evidence>
<keyword evidence="2" id="KW-0805">Transcription regulation</keyword>
<dbReference type="PANTHER" id="PTHR46910">
    <property type="entry name" value="TRANSCRIPTION FACTOR PDR1"/>
    <property type="match status" value="1"/>
</dbReference>
<proteinExistence type="predicted"/>
<evidence type="ECO:0000313" key="9">
    <source>
        <dbReference type="EMBL" id="BCS20377.1"/>
    </source>
</evidence>
<evidence type="ECO:0000313" key="10">
    <source>
        <dbReference type="Proteomes" id="UP000654913"/>
    </source>
</evidence>
<dbReference type="KEGG" id="apuu:APUU_20809S"/>
<feature type="region of interest" description="Disordered" evidence="6">
    <location>
        <begin position="148"/>
        <end position="167"/>
    </location>
</feature>
<evidence type="ECO:0000259" key="8">
    <source>
        <dbReference type="PROSITE" id="PS50048"/>
    </source>
</evidence>
<keyword evidence="7" id="KW-0812">Transmembrane</keyword>
<dbReference type="RefSeq" id="XP_041552571.1">
    <property type="nucleotide sequence ID" value="XM_041699492.1"/>
</dbReference>
<evidence type="ECO:0000256" key="6">
    <source>
        <dbReference type="SAM" id="MobiDB-lite"/>
    </source>
</evidence>
<dbReference type="InterPro" id="IPR001138">
    <property type="entry name" value="Zn2Cys6_DnaBD"/>
</dbReference>
<dbReference type="OrthoDB" id="103819at2759"/>
<dbReference type="GO" id="GO:0000981">
    <property type="term" value="F:DNA-binding transcription factor activity, RNA polymerase II-specific"/>
    <property type="evidence" value="ECO:0007669"/>
    <property type="project" value="InterPro"/>
</dbReference>
<evidence type="ECO:0000256" key="1">
    <source>
        <dbReference type="ARBA" id="ARBA00022723"/>
    </source>
</evidence>
<dbReference type="PANTHER" id="PTHR46910:SF1">
    <property type="entry name" value="MISCELLANEOUS ZN(II)2CYS6 TRANSCRIPTION FACTOR (EUROFUNG)-RELATED"/>
    <property type="match status" value="1"/>
</dbReference>
<feature type="compositionally biased region" description="Basic residues" evidence="6">
    <location>
        <begin position="45"/>
        <end position="54"/>
    </location>
</feature>
<dbReference type="EMBL" id="AP024444">
    <property type="protein sequence ID" value="BCS20377.1"/>
    <property type="molecule type" value="Genomic_DNA"/>
</dbReference>
<dbReference type="Pfam" id="PF04082">
    <property type="entry name" value="Fungal_trans"/>
    <property type="match status" value="1"/>
</dbReference>
<keyword evidence="1" id="KW-0479">Metal-binding</keyword>
<dbReference type="InterPro" id="IPR050987">
    <property type="entry name" value="AtrR-like"/>
</dbReference>
<reference evidence="9" key="1">
    <citation type="submission" date="2021-01" db="EMBL/GenBank/DDBJ databases">
        <authorList>
            <consortium name="Aspergillus puulaauensis MK2 genome sequencing consortium"/>
            <person name="Kazuki M."/>
            <person name="Futagami T."/>
        </authorList>
    </citation>
    <scope>NUCLEOTIDE SEQUENCE</scope>
    <source>
        <strain evidence="9">MK2</strain>
    </source>
</reference>
<reference evidence="9" key="2">
    <citation type="submission" date="2021-02" db="EMBL/GenBank/DDBJ databases">
        <title>Aspergillus puulaauensis MK2 genome sequence.</title>
        <authorList>
            <person name="Futagami T."/>
            <person name="Mori K."/>
            <person name="Kadooka C."/>
            <person name="Tanaka T."/>
        </authorList>
    </citation>
    <scope>NUCLEOTIDE SEQUENCE</scope>
    <source>
        <strain evidence="9">MK2</strain>
    </source>
</reference>
<dbReference type="SMART" id="SM00066">
    <property type="entry name" value="GAL4"/>
    <property type="match status" value="1"/>
</dbReference>
<dbReference type="Proteomes" id="UP000654913">
    <property type="component" value="Chromosome 2"/>
</dbReference>
<dbReference type="Gene3D" id="4.10.240.10">
    <property type="entry name" value="Zn(2)-C6 fungal-type DNA-binding domain"/>
    <property type="match status" value="1"/>
</dbReference>
<feature type="region of interest" description="Disordered" evidence="6">
    <location>
        <begin position="39"/>
        <end position="83"/>
    </location>
</feature>
<protein>
    <recommendedName>
        <fullName evidence="8">Zn(2)-C6 fungal-type domain-containing protein</fullName>
    </recommendedName>
</protein>
<evidence type="ECO:0000256" key="3">
    <source>
        <dbReference type="ARBA" id="ARBA00023125"/>
    </source>
</evidence>
<dbReference type="GO" id="GO:0006351">
    <property type="term" value="P:DNA-templated transcription"/>
    <property type="evidence" value="ECO:0007669"/>
    <property type="project" value="InterPro"/>
</dbReference>
<dbReference type="GO" id="GO:0008270">
    <property type="term" value="F:zinc ion binding"/>
    <property type="evidence" value="ECO:0007669"/>
    <property type="project" value="InterPro"/>
</dbReference>
<dbReference type="PROSITE" id="PS50048">
    <property type="entry name" value="ZN2_CY6_FUNGAL_2"/>
    <property type="match status" value="1"/>
</dbReference>
<dbReference type="GeneID" id="64970382"/>
<dbReference type="PROSITE" id="PS00463">
    <property type="entry name" value="ZN2_CY6_FUNGAL_1"/>
    <property type="match status" value="1"/>
</dbReference>
<sequence length="662" mass="74340">MSGNVALSGEIPPACDLCHSRKIKCDRRSPCANCADASAQCQRLRPGRSSKKRSLPSDSAPEFSVLEFNRSSRPRQMRPGGVDQVLRGISPATTPNSTADPDDSNYHAIQAKDIIELELDDSRFISHERQVILRSALQLVNEISERERRQSGTFMEDGSPEAPTISVPEVPPRELLFMLLPGPSDSLRSQWPHHISDTACERMATALLQGDLEPHEQLFHQYCICIYVKGIVHLNHVSRVSDNAAIKNQISQSTAAYTAAALKNIEHFNILSRPNLTTIQCLISSALLMQFVGRLNQCWVLMSYAARQITSLNYHKIRRTPTSTSEEQDICMAVYWCYYLDRTLSALFGRPPSLPGLQISPSDLIPLDPSSLYDTMLRVILDLAQIQGELHEISNCGNRESKSAILETCRDLEARMSNILPILQTNLHRHRPPTKVWCDWHATDFCFNAIFVEILRTRLKSSFSPLVHKITLLYAENSLKAFLLLLERPEEVPGSGFDDPYPSFLTWTLFIYPLSPFFVVFCNIIGTLNHDGYVCMQRIIDKLSGFKQYPHLERLLNLLRSLQRLCDPLFQEQAENHLVSEDDFNIEGPSGFAATNGLAKVPDTSANRSVTDPLGGDTVLQNEPTGSNIENGPSADWLMWELFNSQVPAGWINSDFDPFIAE</sequence>
<dbReference type="AlphaFoldDB" id="A0A7R7XF74"/>
<keyword evidence="7" id="KW-1133">Transmembrane helix</keyword>
<feature type="region of interest" description="Disordered" evidence="6">
    <location>
        <begin position="610"/>
        <end position="630"/>
    </location>
</feature>
<accession>A0A7R7XF74</accession>
<evidence type="ECO:0000256" key="7">
    <source>
        <dbReference type="SAM" id="Phobius"/>
    </source>
</evidence>
<keyword evidence="10" id="KW-1185">Reference proteome</keyword>
<dbReference type="CDD" id="cd12148">
    <property type="entry name" value="fungal_TF_MHR"/>
    <property type="match status" value="1"/>
</dbReference>
<name>A0A7R7XF74_9EURO</name>
<dbReference type="SUPFAM" id="SSF57701">
    <property type="entry name" value="Zn2/Cys6 DNA-binding domain"/>
    <property type="match status" value="1"/>
</dbReference>
<keyword evidence="3" id="KW-0238">DNA-binding</keyword>
<dbReference type="InterPro" id="IPR036864">
    <property type="entry name" value="Zn2-C6_fun-type_DNA-bd_sf"/>
</dbReference>